<evidence type="ECO:0000313" key="2">
    <source>
        <dbReference type="Proteomes" id="UP000031518"/>
    </source>
</evidence>
<protein>
    <submittedName>
        <fullName evidence="1">Uncharacterized protein</fullName>
    </submittedName>
</protein>
<accession>A0A0B6X0R9</accession>
<keyword evidence="2" id="KW-1185">Reference proteome</keyword>
<dbReference type="Proteomes" id="UP000031518">
    <property type="component" value="Unassembled WGS sequence"/>
</dbReference>
<proteinExistence type="predicted"/>
<reference evidence="1 2" key="2">
    <citation type="submission" date="2015-01" db="EMBL/GenBank/DDBJ databases">
        <title>Complete genome sequence of Pyrinomonas methylaliphatogenes type strain K22T.</title>
        <authorList>
            <person name="Lee K.C.Y."/>
            <person name="Power J.F."/>
            <person name="Dunfield P.F."/>
            <person name="Morgan X.C."/>
            <person name="Huttenhower C."/>
            <person name="Stott M.B."/>
        </authorList>
    </citation>
    <scope>NUCLEOTIDE SEQUENCE [LARGE SCALE GENOMIC DNA]</scope>
    <source>
        <strain evidence="1 2">K22</strain>
    </source>
</reference>
<sequence>MKHVICSIIIAATVLMTNATGRQTVRKAWLKYRRAMQEVEAVQNAADRLENPLDVVRVKAKAASLLWTESAERSRAVFVDLWDKVESQTDKDFDKEEARTIILRYLFPRDRALADQLLKKTAKEDEADSDFARVMGTDPQTKRLAFTAYRLAETDVRLAAAVLEKSLARNTSPMFAPILTRIREKDPSLANTVAERSLGNFLRQPRTVALVGLNNMIAYLFPYFPSAEVSPEVKESDERLRFQFVSIGYQVLGESLAESEESLVKDQGLQQNTLSFRTLCQATLAATLAALSPRYAPQLTEALDATAKRLSAGLPNQLLDAIQVQVAAVKGAIGKNGGDGSEAEIISSMARGDFEAAQEAIDKLKDEKKRLSWGELLLKARVKTHLGRGELFEALSIARKMRDGTQKMLLLAEIAKVAHEKREPDLLTTILYEVKRTSADALPKGIYAVALLTIAAETAHFAPTEAMLMLQDGVATINSLADVGAKEQKGSRSKPILNDPSSFADSAELMRAFSALGEKDLERTLSIANRLENKAVQMVARLATVERAVEKGLPKSSSKDRSQ</sequence>
<organism evidence="1 2">
    <name type="scientific">Pyrinomonas methylaliphatogenes</name>
    <dbReference type="NCBI Taxonomy" id="454194"/>
    <lineage>
        <taxon>Bacteria</taxon>
        <taxon>Pseudomonadati</taxon>
        <taxon>Acidobacteriota</taxon>
        <taxon>Blastocatellia</taxon>
        <taxon>Blastocatellales</taxon>
        <taxon>Pyrinomonadaceae</taxon>
        <taxon>Pyrinomonas</taxon>
    </lineage>
</organism>
<dbReference type="AlphaFoldDB" id="A0A0B6X0R9"/>
<gene>
    <name evidence="1" type="ORF">PYK22_02009</name>
</gene>
<evidence type="ECO:0000313" key="1">
    <source>
        <dbReference type="EMBL" id="CDM66000.1"/>
    </source>
</evidence>
<name>A0A0B6X0R9_9BACT</name>
<dbReference type="EMBL" id="CBXV010000007">
    <property type="protein sequence ID" value="CDM66000.1"/>
    <property type="molecule type" value="Genomic_DNA"/>
</dbReference>
<reference evidence="1 2" key="1">
    <citation type="submission" date="2013-12" db="EMBL/GenBank/DDBJ databases">
        <authorList>
            <person name="Stott M."/>
        </authorList>
    </citation>
    <scope>NUCLEOTIDE SEQUENCE [LARGE SCALE GENOMIC DNA]</scope>
    <source>
        <strain evidence="1 2">K22</strain>
    </source>
</reference>